<keyword evidence="2" id="KW-0472">Membrane</keyword>
<dbReference type="STRING" id="1754190.A0A1Y2DGA3"/>
<name>A0A1Y2DGA3_9FUNG</name>
<feature type="transmembrane region" description="Helical" evidence="2">
    <location>
        <begin position="572"/>
        <end position="595"/>
    </location>
</feature>
<feature type="chain" id="PRO_5012124129" evidence="3">
    <location>
        <begin position="20"/>
        <end position="752"/>
    </location>
</feature>
<evidence type="ECO:0000256" key="1">
    <source>
        <dbReference type="ARBA" id="ARBA00022729"/>
    </source>
</evidence>
<feature type="transmembrane region" description="Helical" evidence="2">
    <location>
        <begin position="489"/>
        <end position="508"/>
    </location>
</feature>
<keyword evidence="1 3" id="KW-0732">Signal</keyword>
<evidence type="ECO:0000256" key="2">
    <source>
        <dbReference type="SAM" id="Phobius"/>
    </source>
</evidence>
<proteinExistence type="predicted"/>
<dbReference type="PANTHER" id="PTHR43649:SF33">
    <property type="entry name" value="POLYGALACTURONAN_RHAMNOGALACTURONAN-BINDING PROTEIN YTCQ"/>
    <property type="match status" value="1"/>
</dbReference>
<dbReference type="Gene3D" id="3.40.190.10">
    <property type="entry name" value="Periplasmic binding protein-like II"/>
    <property type="match status" value="2"/>
</dbReference>
<feature type="signal peptide" evidence="3">
    <location>
        <begin position="1"/>
        <end position="19"/>
    </location>
</feature>
<feature type="transmembrane region" description="Helical" evidence="2">
    <location>
        <begin position="528"/>
        <end position="549"/>
    </location>
</feature>
<accession>A0A1Y2DGA3</accession>
<sequence length="752" mass="86672">MKTLLINILFFTVFFMVKGIEIRMHGFLYSYNDYHKLLAERTNEYMKSKGLDITLVTNFETPDTSRGEPNYVANYVEDLLQKEERGYDLYLTDTVYTGRFSKYFEDISKYVDPKVIELYKEGTATNTCIVDTRLVGLPLMVDYAGLYANKSLLEKYKRSIPETWDELIETTNYIYERESKVNPKLHKYLGHFPEYENGLVVILEFIHSFRDLSTDKFPKYTSDNAVAALEKMKQIKEKASTPDDFAANEITMGDAFTNGNFIFLRFWYIADEMKTQFNNVTVSFNQLPGKKKGISASCVGGSNISMNKYISEERKKAAGEVMSFINSYENQKFGIIKYDLRSAIHSTYSDPEICEKINCLKFSSMQSIVRPSSSSINYDEYSENFRNLARKYIYGDTDQSALEILTEVDDMRKIHFLEINSLASITTISLIFIIIALLALSLIYITIHRFKQQFVFLPYGYWCTVIIGIFLMSIYGLTGIRELNNYKCLIRPFLLSIGFNLIYIPVLLKMIAIFPKKNGLTKFVKDHFSLLFIFFLIIDVGINISWYLLDPLIVNKLTVTSVIENININNRYLYFGFRAGLVLIFCFSTLIIIIGSKYYQISIKMENPYPDITSFNKSSSSGLNSSNYYHSNYNSSIINSKFNPGKNTILSYHYVTGTSLPPSTATKSYPALFTSTMNSNYNENLFTNNSSSNNTQSQSSEDFKYNNISKNFLYSTNSSNNFNNNSMSYSNSNYSNNNYSKNSKNYYSDYKY</sequence>
<evidence type="ECO:0000313" key="4">
    <source>
        <dbReference type="EMBL" id="ORY58323.1"/>
    </source>
</evidence>
<comment type="caution">
    <text evidence="4">The sequence shown here is derived from an EMBL/GenBank/DDBJ whole genome shotgun (WGS) entry which is preliminary data.</text>
</comment>
<feature type="transmembrane region" description="Helical" evidence="2">
    <location>
        <begin position="459"/>
        <end position="477"/>
    </location>
</feature>
<keyword evidence="2" id="KW-1133">Transmembrane helix</keyword>
<dbReference type="AlphaFoldDB" id="A0A1Y2DGA3"/>
<evidence type="ECO:0000256" key="3">
    <source>
        <dbReference type="SAM" id="SignalP"/>
    </source>
</evidence>
<evidence type="ECO:0000313" key="5">
    <source>
        <dbReference type="Proteomes" id="UP000193920"/>
    </source>
</evidence>
<protein>
    <submittedName>
        <fullName evidence="4">Periplasmic binding protein-like II</fullName>
    </submittedName>
</protein>
<dbReference type="PANTHER" id="PTHR43649">
    <property type="entry name" value="ARABINOSE-BINDING PROTEIN-RELATED"/>
    <property type="match status" value="1"/>
</dbReference>
<dbReference type="Proteomes" id="UP000193920">
    <property type="component" value="Unassembled WGS sequence"/>
</dbReference>
<organism evidence="4 5">
    <name type="scientific">Neocallimastix californiae</name>
    <dbReference type="NCBI Taxonomy" id="1754190"/>
    <lineage>
        <taxon>Eukaryota</taxon>
        <taxon>Fungi</taxon>
        <taxon>Fungi incertae sedis</taxon>
        <taxon>Chytridiomycota</taxon>
        <taxon>Chytridiomycota incertae sedis</taxon>
        <taxon>Neocallimastigomycetes</taxon>
        <taxon>Neocallimastigales</taxon>
        <taxon>Neocallimastigaceae</taxon>
        <taxon>Neocallimastix</taxon>
    </lineage>
</organism>
<dbReference type="OrthoDB" id="2021138at2759"/>
<dbReference type="InterPro" id="IPR050490">
    <property type="entry name" value="Bact_solute-bd_prot1"/>
</dbReference>
<dbReference type="EMBL" id="MCOG01000067">
    <property type="protein sequence ID" value="ORY58323.1"/>
    <property type="molecule type" value="Genomic_DNA"/>
</dbReference>
<reference evidence="4 5" key="1">
    <citation type="submission" date="2016-08" db="EMBL/GenBank/DDBJ databases">
        <title>A Parts List for Fungal Cellulosomes Revealed by Comparative Genomics.</title>
        <authorList>
            <consortium name="DOE Joint Genome Institute"/>
            <person name="Haitjema C.H."/>
            <person name="Gilmore S.P."/>
            <person name="Henske J.K."/>
            <person name="Solomon K.V."/>
            <person name="De Groot R."/>
            <person name="Kuo A."/>
            <person name="Mondo S.J."/>
            <person name="Salamov A.A."/>
            <person name="Labutti K."/>
            <person name="Zhao Z."/>
            <person name="Chiniquy J."/>
            <person name="Barry K."/>
            <person name="Brewer H.M."/>
            <person name="Purvine S.O."/>
            <person name="Wright A.T."/>
            <person name="Boxma B."/>
            <person name="Van Alen T."/>
            <person name="Hackstein J.H."/>
            <person name="Baker S.E."/>
            <person name="Grigoriev I.V."/>
            <person name="O'Malley M.A."/>
        </authorList>
    </citation>
    <scope>NUCLEOTIDE SEQUENCE [LARGE SCALE GENOMIC DNA]</scope>
    <source>
        <strain evidence="4 5">G1</strain>
    </source>
</reference>
<dbReference type="SUPFAM" id="SSF53850">
    <property type="entry name" value="Periplasmic binding protein-like II"/>
    <property type="match status" value="1"/>
</dbReference>
<feature type="transmembrane region" description="Helical" evidence="2">
    <location>
        <begin position="422"/>
        <end position="447"/>
    </location>
</feature>
<gene>
    <name evidence="4" type="ORF">LY90DRAFT_669072</name>
</gene>
<keyword evidence="2" id="KW-0812">Transmembrane</keyword>
<keyword evidence="5" id="KW-1185">Reference proteome</keyword>